<accession>A0A7J9IDV2</accession>
<dbReference type="Proteomes" id="UP000593560">
    <property type="component" value="Unassembled WGS sequence"/>
</dbReference>
<sequence>MGREWEPSVRLGMWPWIVIAYSAPVAAAI</sequence>
<dbReference type="AlphaFoldDB" id="A0A7J9IDV2"/>
<dbReference type="InterPro" id="IPR036854">
    <property type="entry name" value="Photo_II_D1/D2_sf"/>
</dbReference>
<keyword evidence="2" id="KW-1185">Reference proteome</keyword>
<feature type="non-terminal residue" evidence="1">
    <location>
        <position position="29"/>
    </location>
</feature>
<dbReference type="GO" id="GO:0009772">
    <property type="term" value="P:photosynthetic electron transport in photosystem II"/>
    <property type="evidence" value="ECO:0007669"/>
    <property type="project" value="InterPro"/>
</dbReference>
<proteinExistence type="predicted"/>
<name>A0A7J9IDV2_9ROSI</name>
<protein>
    <submittedName>
        <fullName evidence="1">Uncharacterized protein</fullName>
    </submittedName>
</protein>
<dbReference type="SUPFAM" id="SSF81483">
    <property type="entry name" value="Bacterial photosystem II reaction centre, L and M subunits"/>
    <property type="match status" value="1"/>
</dbReference>
<dbReference type="EMBL" id="JABFAD010329257">
    <property type="protein sequence ID" value="MBA0819365.1"/>
    <property type="molecule type" value="Genomic_DNA"/>
</dbReference>
<evidence type="ECO:0000313" key="1">
    <source>
        <dbReference type="EMBL" id="MBA0819365.1"/>
    </source>
</evidence>
<organism evidence="1 2">
    <name type="scientific">Gossypium harknessii</name>
    <dbReference type="NCBI Taxonomy" id="34285"/>
    <lineage>
        <taxon>Eukaryota</taxon>
        <taxon>Viridiplantae</taxon>
        <taxon>Streptophyta</taxon>
        <taxon>Embryophyta</taxon>
        <taxon>Tracheophyta</taxon>
        <taxon>Spermatophyta</taxon>
        <taxon>Magnoliopsida</taxon>
        <taxon>eudicotyledons</taxon>
        <taxon>Gunneridae</taxon>
        <taxon>Pentapetalae</taxon>
        <taxon>rosids</taxon>
        <taxon>malvids</taxon>
        <taxon>Malvales</taxon>
        <taxon>Malvaceae</taxon>
        <taxon>Malvoideae</taxon>
        <taxon>Gossypium</taxon>
    </lineage>
</organism>
<comment type="caution">
    <text evidence="1">The sequence shown here is derived from an EMBL/GenBank/DDBJ whole genome shotgun (WGS) entry which is preliminary data.</text>
</comment>
<evidence type="ECO:0000313" key="2">
    <source>
        <dbReference type="Proteomes" id="UP000593560"/>
    </source>
</evidence>
<gene>
    <name evidence="1" type="ORF">Gohar_022420</name>
</gene>
<reference evidence="1 2" key="1">
    <citation type="journal article" date="2019" name="Genome Biol. Evol.">
        <title>Insights into the evolution of the New World diploid cottons (Gossypium, subgenus Houzingenia) based on genome sequencing.</title>
        <authorList>
            <person name="Grover C.E."/>
            <person name="Arick M.A. 2nd"/>
            <person name="Thrash A."/>
            <person name="Conover J.L."/>
            <person name="Sanders W.S."/>
            <person name="Peterson D.G."/>
            <person name="Frelichowski J.E."/>
            <person name="Scheffler J.A."/>
            <person name="Scheffler B.E."/>
            <person name="Wendel J.F."/>
        </authorList>
    </citation>
    <scope>NUCLEOTIDE SEQUENCE [LARGE SCALE GENOMIC DNA]</scope>
    <source>
        <strain evidence="1">0</strain>
        <tissue evidence="1">Leaf</tissue>
    </source>
</reference>